<feature type="signal peptide" evidence="1">
    <location>
        <begin position="1"/>
        <end position="19"/>
    </location>
</feature>
<dbReference type="Proteomes" id="UP000254968">
    <property type="component" value="Unassembled WGS sequence"/>
</dbReference>
<sequence length="125" mass="14243">MINKALTILLFLFTITAFSMPDAQIKHLAKRCNTLIKRLDNLTINENTHCALTLKIAADDTRFTRDKILQNDPWAASGKLYWAVRSLEKLDEAQCAYPKDIELVTTQLNIISIELMNIIQLSHTV</sequence>
<feature type="chain" id="PRO_5016789260" evidence="1">
    <location>
        <begin position="20"/>
        <end position="125"/>
    </location>
</feature>
<keyword evidence="3" id="KW-1185">Reference proteome</keyword>
<dbReference type="AlphaFoldDB" id="A0A378HZ88"/>
<proteinExistence type="predicted"/>
<name>A0A378HZ88_9GAMM</name>
<dbReference type="RefSeq" id="WP_115301612.1">
    <property type="nucleotide sequence ID" value="NZ_CAAAHO010000011.1"/>
</dbReference>
<reference evidence="2 3" key="1">
    <citation type="submission" date="2018-06" db="EMBL/GenBank/DDBJ databases">
        <authorList>
            <consortium name="Pathogen Informatics"/>
            <person name="Doyle S."/>
        </authorList>
    </citation>
    <scope>NUCLEOTIDE SEQUENCE [LARGE SCALE GENOMIC DNA]</scope>
    <source>
        <strain evidence="2 3">NCTC13315</strain>
    </source>
</reference>
<dbReference type="EMBL" id="UGNV01000001">
    <property type="protein sequence ID" value="STX27821.1"/>
    <property type="molecule type" value="Genomic_DNA"/>
</dbReference>
<accession>A0A378HZ88</accession>
<evidence type="ECO:0000313" key="2">
    <source>
        <dbReference type="EMBL" id="STX27821.1"/>
    </source>
</evidence>
<gene>
    <name evidence="2" type="ORF">NCTC13315_00337</name>
</gene>
<evidence type="ECO:0000256" key="1">
    <source>
        <dbReference type="SAM" id="SignalP"/>
    </source>
</evidence>
<keyword evidence="1" id="KW-0732">Signal</keyword>
<evidence type="ECO:0000313" key="3">
    <source>
        <dbReference type="Proteomes" id="UP000254968"/>
    </source>
</evidence>
<protein>
    <submittedName>
        <fullName evidence="2">Uncharacterized protein</fullName>
    </submittedName>
</protein>
<organism evidence="2 3">
    <name type="scientific">Legionella beliardensis</name>
    <dbReference type="NCBI Taxonomy" id="91822"/>
    <lineage>
        <taxon>Bacteria</taxon>
        <taxon>Pseudomonadati</taxon>
        <taxon>Pseudomonadota</taxon>
        <taxon>Gammaproteobacteria</taxon>
        <taxon>Legionellales</taxon>
        <taxon>Legionellaceae</taxon>
        <taxon>Legionella</taxon>
    </lineage>
</organism>